<keyword evidence="3 8" id="KW-0645">Protease</keyword>
<dbReference type="Pfam" id="PF00574">
    <property type="entry name" value="CLP_protease"/>
    <property type="match status" value="1"/>
</dbReference>
<dbReference type="GO" id="GO:0009368">
    <property type="term" value="C:endopeptidase Clp complex"/>
    <property type="evidence" value="ECO:0007669"/>
    <property type="project" value="TreeGrafter"/>
</dbReference>
<dbReference type="GO" id="GO:0006515">
    <property type="term" value="P:protein quality control for misfolded or incompletely synthesized proteins"/>
    <property type="evidence" value="ECO:0007669"/>
    <property type="project" value="TreeGrafter"/>
</dbReference>
<feature type="active site" evidence="8 10">
    <location>
        <position position="126"/>
    </location>
</feature>
<dbReference type="GO" id="GO:0004252">
    <property type="term" value="F:serine-type endopeptidase activity"/>
    <property type="evidence" value="ECO:0007669"/>
    <property type="project" value="UniProtKB-UniRule"/>
</dbReference>
<dbReference type="InterPro" id="IPR023562">
    <property type="entry name" value="ClpP/TepA"/>
</dbReference>
<organism evidence="13">
    <name type="scientific">Histiopteris incisa</name>
    <dbReference type="NCBI Taxonomy" id="32090"/>
    <lineage>
        <taxon>Eukaryota</taxon>
        <taxon>Viridiplantae</taxon>
        <taxon>Streptophyta</taxon>
        <taxon>Embryophyta</taxon>
        <taxon>Tracheophyta</taxon>
        <taxon>Polypodiopsida</taxon>
        <taxon>Polypodiidae</taxon>
        <taxon>Polypodiales</taxon>
        <taxon>Dennstaedtiineae</taxon>
        <taxon>Dennstaedtiaceae</taxon>
        <taxon>Histiopteris</taxon>
    </lineage>
</organism>
<comment type="subunit">
    <text evidence="8">Component of the chloroplastic Clp protease core complex.</text>
</comment>
<protein>
    <recommendedName>
        <fullName evidence="8 12">ATP-dependent Clp protease proteolytic subunit</fullName>
        <ecNumber evidence="8 11">3.4.21.92</ecNumber>
    </recommendedName>
    <alternativeName>
        <fullName evidence="8">Endopeptidase Clp</fullName>
    </alternativeName>
</protein>
<dbReference type="GO" id="GO:0009570">
    <property type="term" value="C:chloroplast stroma"/>
    <property type="evidence" value="ECO:0007669"/>
    <property type="project" value="UniProtKB-SubCell"/>
</dbReference>
<gene>
    <name evidence="8 13" type="primary">clpP</name>
</gene>
<dbReference type="SUPFAM" id="SSF52096">
    <property type="entry name" value="ClpP/crotonase"/>
    <property type="match status" value="1"/>
</dbReference>
<evidence type="ECO:0000256" key="10">
    <source>
        <dbReference type="PROSITE-ProRule" id="PRU10086"/>
    </source>
</evidence>
<evidence type="ECO:0000256" key="3">
    <source>
        <dbReference type="ARBA" id="ARBA00022670"/>
    </source>
</evidence>
<keyword evidence="13" id="KW-0150">Chloroplast</keyword>
<dbReference type="PRINTS" id="PR00127">
    <property type="entry name" value="CLPPROTEASEP"/>
</dbReference>
<sequence>MPIGVPKVPFRLPGEEDAVRVDVYNRLYRERLLFLGQQVDDEIANQLIGIMMYLNGEDQAKDMYLYANSPGGAVLAGISAYDAMQFVVPDVHTICMGLAASMGSSILAGGEITRRIALPHARVMIHQPASSYYDGQAGECVMEAEEASKLRDCTTKVYAQRTGKPLWVISEDMERDVFLSAEEAQDYGVADPAALENASGSRFAQ</sequence>
<name>A0A3G5CVN1_9MONI</name>
<accession>A0A3G5CVN1</accession>
<dbReference type="EMBL" id="MH319942">
    <property type="protein sequence ID" value="AYW16716.1"/>
    <property type="molecule type" value="Genomic_DNA"/>
</dbReference>
<dbReference type="PROSITE" id="PS00382">
    <property type="entry name" value="CLP_PROTEASE_HIS"/>
    <property type="match status" value="1"/>
</dbReference>
<dbReference type="PANTHER" id="PTHR10381:SF15">
    <property type="entry name" value="CHLOROPLASTIC ATP-DEPENDENT CLP PROTEASE PROTEOLYTIC SUBUNIT 1"/>
    <property type="match status" value="1"/>
</dbReference>
<comment type="catalytic activity">
    <reaction evidence="6 8 10">
        <text>Hydrolysis of proteins to small peptides in the presence of ATP and magnesium. alpha-casein is the usual test substrate. In the absence of ATP, only oligopeptides shorter than five residues are hydrolyzed (such as succinyl-Leu-Tyr-|-NHMec, and Leu-Tyr-Leu-|-Tyr-Trp, in which cleavage of the -Tyr-|-Leu- and -Tyr-|-Trp bonds also occurs).</text>
        <dbReference type="EC" id="3.4.21.92"/>
    </reaction>
</comment>
<keyword evidence="2 13" id="KW-0934">Plastid</keyword>
<dbReference type="InterPro" id="IPR033135">
    <property type="entry name" value="ClpP_His_AS"/>
</dbReference>
<dbReference type="AlphaFoldDB" id="A0A3G5CVN1"/>
<dbReference type="GO" id="GO:0051117">
    <property type="term" value="F:ATPase binding"/>
    <property type="evidence" value="ECO:0007669"/>
    <property type="project" value="TreeGrafter"/>
</dbReference>
<evidence type="ECO:0000256" key="8">
    <source>
        <dbReference type="HAMAP-Rule" id="MF_00444"/>
    </source>
</evidence>
<dbReference type="GeneID" id="38747666"/>
<dbReference type="InterPro" id="IPR029045">
    <property type="entry name" value="ClpP/crotonase-like_dom_sf"/>
</dbReference>
<feature type="active site" description="Nucleophile" evidence="8">
    <location>
        <position position="101"/>
    </location>
</feature>
<evidence type="ECO:0000256" key="1">
    <source>
        <dbReference type="ARBA" id="ARBA00007039"/>
    </source>
</evidence>
<dbReference type="PROSITE" id="PS00381">
    <property type="entry name" value="CLP_PROTEASE_SER"/>
    <property type="match status" value="1"/>
</dbReference>
<dbReference type="InterPro" id="IPR001907">
    <property type="entry name" value="ClpP"/>
</dbReference>
<evidence type="ECO:0000256" key="11">
    <source>
        <dbReference type="RuleBase" id="RU000549"/>
    </source>
</evidence>
<reference evidence="13" key="1">
    <citation type="journal article" date="2018" name="Mitochondrial DNA Part B Resour">
        <title>The complete chloroplast genome sequence of Histiopteris incisa (Dennstaedtiaceae).</title>
        <authorList>
            <person name="Sun X."/>
            <person name="Kang Z."/>
            <person name="Liu S."/>
            <person name="Xu R."/>
            <person name="Wang Z."/>
            <person name="Wang T."/>
            <person name="Su Y."/>
        </authorList>
    </citation>
    <scope>NUCLEOTIDE SEQUENCE</scope>
</reference>
<keyword evidence="5 8" id="KW-0720">Serine protease</keyword>
<evidence type="ECO:0000256" key="2">
    <source>
        <dbReference type="ARBA" id="ARBA00022640"/>
    </source>
</evidence>
<dbReference type="RefSeq" id="YP_009549557.1">
    <property type="nucleotide sequence ID" value="NC_040220.1"/>
</dbReference>
<keyword evidence="4 8" id="KW-0378">Hydrolase</keyword>
<dbReference type="Gene3D" id="3.90.226.10">
    <property type="entry name" value="2-enoyl-CoA Hydratase, Chain A, domain 1"/>
    <property type="match status" value="1"/>
</dbReference>
<comment type="similarity">
    <text evidence="1 8 12">Belongs to the peptidase S14 family.</text>
</comment>
<comment type="function">
    <text evidence="7 8">Cleaves peptides in various proteins in a process that requires ATP hydrolysis. Has a chymotrypsin-like activity. Plays a major role in the degradation of misfolded proteins.</text>
</comment>
<evidence type="ECO:0000256" key="6">
    <source>
        <dbReference type="ARBA" id="ARBA00034021"/>
    </source>
</evidence>
<evidence type="ECO:0000256" key="4">
    <source>
        <dbReference type="ARBA" id="ARBA00022801"/>
    </source>
</evidence>
<dbReference type="CDD" id="cd07017">
    <property type="entry name" value="S14_ClpP_2"/>
    <property type="match status" value="1"/>
</dbReference>
<feature type="active site" evidence="9">
    <location>
        <position position="101"/>
    </location>
</feature>
<dbReference type="PANTHER" id="PTHR10381">
    <property type="entry name" value="ATP-DEPENDENT CLP PROTEASE PROTEOLYTIC SUBUNIT"/>
    <property type="match status" value="1"/>
</dbReference>
<evidence type="ECO:0000256" key="7">
    <source>
        <dbReference type="ARBA" id="ARBA00055217"/>
    </source>
</evidence>
<dbReference type="FunFam" id="3.90.226.10:FF:000006">
    <property type="entry name" value="ATP-dependent Clp protease proteolytic subunit"/>
    <property type="match status" value="1"/>
</dbReference>
<dbReference type="EC" id="3.4.21.92" evidence="8 11"/>
<geneLocation type="chloroplast" evidence="13"/>
<evidence type="ECO:0000256" key="12">
    <source>
        <dbReference type="RuleBase" id="RU003567"/>
    </source>
</evidence>
<evidence type="ECO:0000256" key="5">
    <source>
        <dbReference type="ARBA" id="ARBA00022825"/>
    </source>
</evidence>
<dbReference type="HAMAP" id="MF_00444">
    <property type="entry name" value="ClpP"/>
    <property type="match status" value="1"/>
</dbReference>
<evidence type="ECO:0000256" key="9">
    <source>
        <dbReference type="PROSITE-ProRule" id="PRU10085"/>
    </source>
</evidence>
<proteinExistence type="inferred from homology"/>
<dbReference type="GO" id="GO:0004176">
    <property type="term" value="F:ATP-dependent peptidase activity"/>
    <property type="evidence" value="ECO:0007669"/>
    <property type="project" value="InterPro"/>
</dbReference>
<evidence type="ECO:0000313" key="13">
    <source>
        <dbReference type="EMBL" id="AYW16716.1"/>
    </source>
</evidence>
<dbReference type="InterPro" id="IPR018215">
    <property type="entry name" value="ClpP_Ser_AS"/>
</dbReference>
<comment type="subcellular location">
    <subcellularLocation>
        <location evidence="8">Plastid</location>
        <location evidence="8">Chloroplast stroma</location>
    </subcellularLocation>
</comment>